<dbReference type="RefSeq" id="XP_067495081.1">
    <property type="nucleotide sequence ID" value="XM_067634654.1"/>
</dbReference>
<dbReference type="Proteomes" id="UP000283090">
    <property type="component" value="Unassembled WGS sequence"/>
</dbReference>
<accession>A0A437AFA8</accession>
<comment type="caution">
    <text evidence="1">The sequence shown here is derived from an EMBL/GenBank/DDBJ whole genome shotgun (WGS) entry which is preliminary data.</text>
</comment>
<protein>
    <recommendedName>
        <fullName evidence="3">Fucose-specific lectin</fullName>
    </recommendedName>
</protein>
<dbReference type="Gene3D" id="2.120.10.70">
    <property type="entry name" value="Fucose-specific lectin"/>
    <property type="match status" value="1"/>
</dbReference>
<dbReference type="SUPFAM" id="SSF48484">
    <property type="entry name" value="Lipoxigenase"/>
    <property type="match status" value="1"/>
</dbReference>
<keyword evidence="2" id="KW-1185">Reference proteome</keyword>
<dbReference type="SUPFAM" id="SSF89372">
    <property type="entry name" value="Fucose-specific lectin"/>
    <property type="match status" value="1"/>
</dbReference>
<dbReference type="OrthoDB" id="407298at2759"/>
<name>A0A437AFA8_ARTFL</name>
<dbReference type="Gene3D" id="3.10.450.60">
    <property type="match status" value="1"/>
</dbReference>
<reference evidence="1 2" key="1">
    <citation type="submission" date="2019-01" db="EMBL/GenBank/DDBJ databases">
        <title>Intercellular communication is required for trap formation in the nematode-trapping fungus Duddingtonia flagrans.</title>
        <authorList>
            <person name="Youssar L."/>
            <person name="Wernet V."/>
            <person name="Hensel N."/>
            <person name="Hildebrandt H.-G."/>
            <person name="Fischer R."/>
        </authorList>
    </citation>
    <scope>NUCLEOTIDE SEQUENCE [LARGE SCALE GENOMIC DNA]</scope>
    <source>
        <strain evidence="1 2">CBS H-5679</strain>
    </source>
</reference>
<evidence type="ECO:0008006" key="3">
    <source>
        <dbReference type="Google" id="ProtNLM"/>
    </source>
</evidence>
<sequence>MGIQTNHGRWRNGMTIQEFEIVNGETSIGSFCTVNAKLPEGAGLACVPNDYEQEQFRLYHPGSEGYIQNYGFSGGKWHPPEGLASQIDLQSPISSINCNSSSWNAPASELSTVPALASSKYLPESARFAAVYTEAWGSDNISTLAKVTLFVVEDRQLQVCEKNGTASWSPPVAVSIERDGANIAAVSPRNGDGVNDVHVFTSEEDGQFVHRILKDGDWEDAVINPAELLPNPPVIAPIAVPEMRLRTGAGGHGDLRIGVVVAGGRVDFGRVGETDKQFSHIQIPHDEDHEHIILPKLGQATYEESRNRLTFFYRAAIEQTASVYKSALIDSDLPSFFQLSVMKQRYKWSNPRHDYYPPHLDQGAFRNILDIFKFNGIFNTDYLGPIVQLFASSVPWSFSEDTIGDDPTWFTDEKFAQQHFSGTNPTTIRAASNNWVASFVRTAKLQGIDGFEKQVMAARENLYVQDYSYFRASMGQKGAYELSYTNTLQDRFTDFHGLFFHERYACASVVLFELHEDGHLHPSPSF</sequence>
<dbReference type="GeneID" id="93582851"/>
<dbReference type="EMBL" id="SAEB01000001">
    <property type="protein sequence ID" value="RVD89537.1"/>
    <property type="molecule type" value="Genomic_DNA"/>
</dbReference>
<proteinExistence type="predicted"/>
<dbReference type="STRING" id="97331.A0A437AFA8"/>
<gene>
    <name evidence="1" type="ORF">DFL_000540</name>
</gene>
<dbReference type="InterPro" id="IPR036226">
    <property type="entry name" value="LipOase_C_sf"/>
</dbReference>
<dbReference type="VEuPathDB" id="FungiDB:DFL_000540"/>
<organism evidence="1 2">
    <name type="scientific">Arthrobotrys flagrans</name>
    <name type="common">Nematode-trapping fungus</name>
    <name type="synonym">Trichothecium flagrans</name>
    <dbReference type="NCBI Taxonomy" id="97331"/>
    <lineage>
        <taxon>Eukaryota</taxon>
        <taxon>Fungi</taxon>
        <taxon>Dikarya</taxon>
        <taxon>Ascomycota</taxon>
        <taxon>Pezizomycotina</taxon>
        <taxon>Orbiliomycetes</taxon>
        <taxon>Orbiliales</taxon>
        <taxon>Orbiliaceae</taxon>
        <taxon>Arthrobotrys</taxon>
    </lineage>
</organism>
<dbReference type="AlphaFoldDB" id="A0A437AFA8"/>
<evidence type="ECO:0000313" key="1">
    <source>
        <dbReference type="EMBL" id="RVD89537.1"/>
    </source>
</evidence>
<evidence type="ECO:0000313" key="2">
    <source>
        <dbReference type="Proteomes" id="UP000283090"/>
    </source>
</evidence>